<organism evidence="2 3">
    <name type="scientific">Onchocerca flexuosa</name>
    <dbReference type="NCBI Taxonomy" id="387005"/>
    <lineage>
        <taxon>Eukaryota</taxon>
        <taxon>Metazoa</taxon>
        <taxon>Ecdysozoa</taxon>
        <taxon>Nematoda</taxon>
        <taxon>Chromadorea</taxon>
        <taxon>Rhabditida</taxon>
        <taxon>Spirurina</taxon>
        <taxon>Spiruromorpha</taxon>
        <taxon>Filarioidea</taxon>
        <taxon>Onchocercidae</taxon>
        <taxon>Onchocerca</taxon>
    </lineage>
</organism>
<keyword evidence="1" id="KW-0472">Membrane</keyword>
<dbReference type="AlphaFoldDB" id="A0A238BVQ9"/>
<proteinExistence type="predicted"/>
<keyword evidence="1" id="KW-0812">Transmembrane</keyword>
<gene>
    <name evidence="2" type="ORF">X798_03588</name>
</gene>
<dbReference type="OrthoDB" id="5834753at2759"/>
<evidence type="ECO:0000313" key="3">
    <source>
        <dbReference type="Proteomes" id="UP000242913"/>
    </source>
</evidence>
<feature type="non-terminal residue" evidence="2">
    <location>
        <position position="1"/>
    </location>
</feature>
<name>A0A238BVQ9_9BILA</name>
<keyword evidence="1" id="KW-1133">Transmembrane helix</keyword>
<accession>A0A238BVQ9</accession>
<evidence type="ECO:0000313" key="2">
    <source>
        <dbReference type="EMBL" id="OZC09427.1"/>
    </source>
</evidence>
<reference evidence="2 3" key="1">
    <citation type="submission" date="2015-12" db="EMBL/GenBank/DDBJ databases">
        <title>Draft genome of the nematode, Onchocerca flexuosa.</title>
        <authorList>
            <person name="Mitreva M."/>
        </authorList>
    </citation>
    <scope>NUCLEOTIDE SEQUENCE [LARGE SCALE GENOMIC DNA]</scope>
    <source>
        <strain evidence="2">Red Deer</strain>
    </source>
</reference>
<feature type="transmembrane region" description="Helical" evidence="1">
    <location>
        <begin position="83"/>
        <end position="103"/>
    </location>
</feature>
<keyword evidence="3" id="KW-1185">Reference proteome</keyword>
<dbReference type="Proteomes" id="UP000242913">
    <property type="component" value="Unassembled WGS sequence"/>
</dbReference>
<sequence>LFTALTCTIENSIVRKSTIENCSSSVTDCFLFKCDKSGTETNERGCNDNLSNFWNCQALGEACVQAGGRAYCDTCAENLCNSAIVFVSPIPFAILSILFTLGITEYI</sequence>
<protein>
    <submittedName>
        <fullName evidence="2">Uncharacterized protein</fullName>
    </submittedName>
</protein>
<dbReference type="EMBL" id="KZ269994">
    <property type="protein sequence ID" value="OZC09427.1"/>
    <property type="molecule type" value="Genomic_DNA"/>
</dbReference>
<evidence type="ECO:0000256" key="1">
    <source>
        <dbReference type="SAM" id="Phobius"/>
    </source>
</evidence>